<dbReference type="SUPFAM" id="SSF52096">
    <property type="entry name" value="ClpP/crotonase"/>
    <property type="match status" value="1"/>
</dbReference>
<dbReference type="SUPFAM" id="SSF53901">
    <property type="entry name" value="Thiolase-like"/>
    <property type="match status" value="2"/>
</dbReference>
<dbReference type="InterPro" id="IPR020613">
    <property type="entry name" value="Thiolase_CS"/>
</dbReference>
<keyword evidence="14" id="KW-0012">Acyltransferase</keyword>
<dbReference type="OMA" id="ESTTIRW"/>
<dbReference type="GO" id="GO:0005777">
    <property type="term" value="C:peroxisome"/>
    <property type="evidence" value="ECO:0007669"/>
    <property type="project" value="UniProtKB-SubCell"/>
</dbReference>
<dbReference type="Pfam" id="PF02737">
    <property type="entry name" value="3HCDH_N"/>
    <property type="match status" value="1"/>
</dbReference>
<keyword evidence="7" id="KW-0560">Oxidoreductase</keyword>
<dbReference type="InterPro" id="IPR006108">
    <property type="entry name" value="3HC_DH_C"/>
</dbReference>
<dbReference type="UniPathway" id="UPA00659"/>
<evidence type="ECO:0000256" key="10">
    <source>
        <dbReference type="ARBA" id="ARBA00023140"/>
    </source>
</evidence>
<dbReference type="Gene3D" id="1.10.1040.50">
    <property type="match status" value="1"/>
</dbReference>
<dbReference type="Gene3D" id="3.40.47.10">
    <property type="match status" value="1"/>
</dbReference>
<dbReference type="GO" id="GO:0016747">
    <property type="term" value="F:acyltransferase activity, transferring groups other than amino-acyl groups"/>
    <property type="evidence" value="ECO:0007669"/>
    <property type="project" value="InterPro"/>
</dbReference>
<keyword evidence="12" id="KW-0456">Lyase</keyword>
<dbReference type="Pfam" id="PF00108">
    <property type="entry name" value="Thiolase_N"/>
    <property type="match status" value="1"/>
</dbReference>
<accession>A0A5J4YTS5</accession>
<evidence type="ECO:0000256" key="7">
    <source>
        <dbReference type="ARBA" id="ARBA00023002"/>
    </source>
</evidence>
<dbReference type="GO" id="GO:0016853">
    <property type="term" value="F:isomerase activity"/>
    <property type="evidence" value="ECO:0007669"/>
    <property type="project" value="UniProtKB-KW"/>
</dbReference>
<dbReference type="PANTHER" id="PTHR23309:SF49">
    <property type="entry name" value="PEROXISOMAL BIFUNCTIONAL ENZYME"/>
    <property type="match status" value="1"/>
</dbReference>
<dbReference type="CDD" id="cd06558">
    <property type="entry name" value="crotonase-like"/>
    <property type="match status" value="1"/>
</dbReference>
<dbReference type="Pfam" id="PF02803">
    <property type="entry name" value="Thiolase_C"/>
    <property type="match status" value="1"/>
</dbReference>
<dbReference type="InterPro" id="IPR029045">
    <property type="entry name" value="ClpP/crotonase-like_dom_sf"/>
</dbReference>
<dbReference type="GO" id="GO:0004300">
    <property type="term" value="F:enoyl-CoA hydratase activity"/>
    <property type="evidence" value="ECO:0007669"/>
    <property type="project" value="UniProtKB-ARBA"/>
</dbReference>
<dbReference type="Gene3D" id="3.40.50.720">
    <property type="entry name" value="NAD(P)-binding Rossmann-like Domain"/>
    <property type="match status" value="1"/>
</dbReference>
<evidence type="ECO:0000256" key="9">
    <source>
        <dbReference type="ARBA" id="ARBA00023098"/>
    </source>
</evidence>
<keyword evidence="9" id="KW-0443">Lipid metabolism</keyword>
<evidence type="ECO:0000313" key="19">
    <source>
        <dbReference type="EMBL" id="KAA8494104.1"/>
    </source>
</evidence>
<keyword evidence="11" id="KW-0413">Isomerase</keyword>
<evidence type="ECO:0000256" key="4">
    <source>
        <dbReference type="ARBA" id="ARBA00011245"/>
    </source>
</evidence>
<dbReference type="FunFam" id="3.40.47.10:FF:000010">
    <property type="entry name" value="Acetyl-CoA acetyltransferase (Thiolase)"/>
    <property type="match status" value="1"/>
</dbReference>
<evidence type="ECO:0000256" key="1">
    <source>
        <dbReference type="ARBA" id="ARBA00004275"/>
    </source>
</evidence>
<keyword evidence="13" id="KW-0511">Multifunctional enzyme</keyword>
<evidence type="ECO:0000256" key="12">
    <source>
        <dbReference type="ARBA" id="ARBA00023239"/>
    </source>
</evidence>
<dbReference type="PROSITE" id="PS00099">
    <property type="entry name" value="THIOLASE_3"/>
    <property type="match status" value="1"/>
</dbReference>
<comment type="pathway">
    <text evidence="2">Lipid metabolism; fatty acid beta-oxidation.</text>
</comment>
<evidence type="ECO:0000256" key="5">
    <source>
        <dbReference type="ARBA" id="ARBA00022679"/>
    </source>
</evidence>
<evidence type="ECO:0000256" key="11">
    <source>
        <dbReference type="ARBA" id="ARBA00023235"/>
    </source>
</evidence>
<dbReference type="CDD" id="cd00751">
    <property type="entry name" value="thiolase"/>
    <property type="match status" value="1"/>
</dbReference>
<dbReference type="InterPro" id="IPR020616">
    <property type="entry name" value="Thiolase_N"/>
</dbReference>
<dbReference type="GO" id="GO:0070403">
    <property type="term" value="F:NAD+ binding"/>
    <property type="evidence" value="ECO:0007669"/>
    <property type="project" value="InterPro"/>
</dbReference>
<dbReference type="InterPro" id="IPR001753">
    <property type="entry name" value="Enoyl-CoA_hydra/iso"/>
</dbReference>
<organism evidence="19 20">
    <name type="scientific">Porphyridium purpureum</name>
    <name type="common">Red alga</name>
    <name type="synonym">Porphyridium cruentum</name>
    <dbReference type="NCBI Taxonomy" id="35688"/>
    <lineage>
        <taxon>Eukaryota</taxon>
        <taxon>Rhodophyta</taxon>
        <taxon>Bangiophyceae</taxon>
        <taxon>Porphyridiales</taxon>
        <taxon>Porphyridiaceae</taxon>
        <taxon>Porphyridium</taxon>
    </lineage>
</organism>
<evidence type="ECO:0000259" key="16">
    <source>
        <dbReference type="Pfam" id="PF00725"/>
    </source>
</evidence>
<dbReference type="PANTHER" id="PTHR23309">
    <property type="entry name" value="3-HYDROXYACYL-COA DEHYROGENASE"/>
    <property type="match status" value="1"/>
</dbReference>
<evidence type="ECO:0000313" key="20">
    <source>
        <dbReference type="Proteomes" id="UP000324585"/>
    </source>
</evidence>
<dbReference type="InterPro" id="IPR002155">
    <property type="entry name" value="Thiolase"/>
</dbReference>
<dbReference type="NCBIfam" id="TIGR01930">
    <property type="entry name" value="AcCoA-C-Actrans"/>
    <property type="match status" value="1"/>
</dbReference>
<dbReference type="InterPro" id="IPR020617">
    <property type="entry name" value="Thiolase_C"/>
</dbReference>
<keyword evidence="5" id="KW-0808">Transferase</keyword>
<evidence type="ECO:0000256" key="6">
    <source>
        <dbReference type="ARBA" id="ARBA00022832"/>
    </source>
</evidence>
<sequence>MKVESKKVGDGVVVITFAGNAVNALSGRLREAVAAAVRAAEADPSVKAIVLGAEYRRGFFSGGADISEFAAFADGHAPAVGSTDDFDRLENCAKPVVAAVAGTCLGGGLELALCCAARVASKNAAFGLPELKLGIIPGLGGTQRLPRVVGFGAALQMMLASETISATRANELGLMDKLVDRPHDVETAAVAYAEMLAAQPSLRKFSLQRSDKIGSAEKCTQIAEATLQSKDFKKMSSNGSMPQFAGCVRAALHGAQHGGAAGLREEGRIFLECLSGPVSRALIHMFFAQRKQAAPLDLGASAVHPQQQQASAARPIQLVGVIGGGLMGAGIATVMAKAGIRVIIKEIDSNAAEAAHARVKRNLSEKYASALELVSVTTSWDDLSRIDMGIEAVLEDVKLKQEILKTMAQVAPSHCILGTNTSTINIDLVAALIPKEHYVQGRVIGAHFFSPAHLMPLWEIVQTHSTSPEVVKACIQLAKKCKKTPIVVGNCAGFAVNRMYFPQGQAASFAVTGLGVHPYDIDRAMADFGLALGAFKLLDQVGLDVGVAVGSTFDMAFAERTFNDGLLEALLATGRKGQKSGAGFYRYENKSRVPIADAEALEPLIQAARDKQVLARGAKLVSPNLSPSQLVELVLLPCVNEACRILEEKVVNEGSDLDLCSVFGYGFPHYRGGLLHWANEACGGPRGLVDRLRAMHELSGGLPLFAPSHALVRLAYNHCASICYAPRPRRTSGSPDDIVIVGALRTAVGRAYRGGLKDTQPEDLVAPVMARLLRDSGINPDDVDDVVLGMVLPRGDSGVVQTRVAGVFAGLPVTTPVRTINRLCSSGLQAIADAAASIQAGHYNIAMAGGVESMSGAPFTNKDLTMNPRAKEVEHAMDCYLSMGETSENVALRYGVPRDKQDRLAVVSHSRAGNSLLSRKQASEIVPIKTKVVIPPPKDDKAAQPQVRAITVEQDEGIRIGTSLKGMAKLKPVFQKDGTTTAGNSSQLSDGAAMTLLMKRSEARTRGLPIRATFRAFAVVGVDPAVMGIGPAEAIPAVLEKAGLVKEDIDLFEVNEAFGSQAEYCIDVLQLNRDIVNVNGGAIAIGHPLGMTGARLTVSIINELERRGGKYGVVSMCIGTGMGAAAVIEITDDATTSSRL</sequence>
<dbReference type="OrthoDB" id="2018133at2759"/>
<keyword evidence="10" id="KW-0576">Peroxisome</keyword>
<dbReference type="SUPFAM" id="SSF48179">
    <property type="entry name" value="6-phosphogluconate dehydrogenase C-terminal domain-like"/>
    <property type="match status" value="2"/>
</dbReference>
<protein>
    <submittedName>
        <fullName evidence="19">Peroxisomal fatty acid beta-oxidation multifunctional protein AIM1</fullName>
    </submittedName>
</protein>
<dbReference type="InterPro" id="IPR020615">
    <property type="entry name" value="Thiolase_acyl_enz_int_AS"/>
</dbReference>
<dbReference type="InterPro" id="IPR008927">
    <property type="entry name" value="6-PGluconate_DH-like_C_sf"/>
</dbReference>
<dbReference type="Gene3D" id="3.90.226.10">
    <property type="entry name" value="2-enoyl-CoA Hydratase, Chain A, domain 1"/>
    <property type="match status" value="1"/>
</dbReference>
<keyword evidence="6" id="KW-0276">Fatty acid metabolism</keyword>
<dbReference type="Pfam" id="PF00725">
    <property type="entry name" value="3HCDH"/>
    <property type="match status" value="1"/>
</dbReference>
<dbReference type="AlphaFoldDB" id="A0A5J4YTS5"/>
<dbReference type="InterPro" id="IPR016039">
    <property type="entry name" value="Thiolase-like"/>
</dbReference>
<feature type="domain" description="Thiolase N-terminal" evidence="15">
    <location>
        <begin position="738"/>
        <end position="1001"/>
    </location>
</feature>
<feature type="domain" description="3-hydroxyacyl-CoA dehydrogenase NAD binding" evidence="17">
    <location>
        <begin position="319"/>
        <end position="490"/>
    </location>
</feature>
<dbReference type="FunFam" id="3.40.50.720:FF:000009">
    <property type="entry name" value="Fatty oxidation complex, alpha subunit"/>
    <property type="match status" value="1"/>
</dbReference>
<name>A0A5J4YTS5_PORPP</name>
<dbReference type="EMBL" id="VRMN01000005">
    <property type="protein sequence ID" value="KAA8494104.1"/>
    <property type="molecule type" value="Genomic_DNA"/>
</dbReference>
<dbReference type="PROSITE" id="PS00098">
    <property type="entry name" value="THIOLASE_1"/>
    <property type="match status" value="1"/>
</dbReference>
<dbReference type="InterPro" id="IPR006176">
    <property type="entry name" value="3-OHacyl-CoA_DH_NAD-bd"/>
</dbReference>
<comment type="subunit">
    <text evidence="4">Monomer.</text>
</comment>
<evidence type="ECO:0000256" key="8">
    <source>
        <dbReference type="ARBA" id="ARBA00023027"/>
    </source>
</evidence>
<evidence type="ECO:0000256" key="14">
    <source>
        <dbReference type="ARBA" id="ARBA00023315"/>
    </source>
</evidence>
<evidence type="ECO:0000256" key="3">
    <source>
        <dbReference type="ARBA" id="ARBA00010982"/>
    </source>
</evidence>
<dbReference type="GO" id="GO:0003857">
    <property type="term" value="F:(3S)-3-hydroxyacyl-CoA dehydrogenase (NAD+) activity"/>
    <property type="evidence" value="ECO:0007669"/>
    <property type="project" value="TreeGrafter"/>
</dbReference>
<dbReference type="PROSITE" id="PS00737">
    <property type="entry name" value="THIOLASE_2"/>
    <property type="match status" value="1"/>
</dbReference>
<evidence type="ECO:0000259" key="18">
    <source>
        <dbReference type="Pfam" id="PF02803"/>
    </source>
</evidence>
<dbReference type="SUPFAM" id="SSF51735">
    <property type="entry name" value="NAD(P)-binding Rossmann-fold domains"/>
    <property type="match status" value="1"/>
</dbReference>
<comment type="caution">
    <text evidence="19">The sequence shown here is derived from an EMBL/GenBank/DDBJ whole genome shotgun (WGS) entry which is preliminary data.</text>
</comment>
<evidence type="ECO:0000259" key="17">
    <source>
        <dbReference type="Pfam" id="PF02737"/>
    </source>
</evidence>
<gene>
    <name evidence="19" type="ORF">FVE85_4079</name>
</gene>
<reference evidence="20" key="1">
    <citation type="journal article" date="2019" name="Nat. Commun.">
        <title>Expansion of phycobilisome linker gene families in mesophilic red algae.</title>
        <authorList>
            <person name="Lee J."/>
            <person name="Kim D."/>
            <person name="Bhattacharya D."/>
            <person name="Yoon H.S."/>
        </authorList>
    </citation>
    <scope>NUCLEOTIDE SEQUENCE [LARGE SCALE GENOMIC DNA]</scope>
    <source>
        <strain evidence="20">CCMP 1328</strain>
    </source>
</reference>
<feature type="domain" description="3-hydroxyacyl-CoA dehydrogenase C-terminal" evidence="16">
    <location>
        <begin position="493"/>
        <end position="587"/>
    </location>
</feature>
<feature type="domain" description="Thiolase C-terminal" evidence="18">
    <location>
        <begin position="1010"/>
        <end position="1129"/>
    </location>
</feature>
<dbReference type="Proteomes" id="UP000324585">
    <property type="component" value="Unassembled WGS sequence"/>
</dbReference>
<evidence type="ECO:0000256" key="2">
    <source>
        <dbReference type="ARBA" id="ARBA00005005"/>
    </source>
</evidence>
<dbReference type="InterPro" id="IPR020610">
    <property type="entry name" value="Thiolase_AS"/>
</dbReference>
<dbReference type="GO" id="GO:0006635">
    <property type="term" value="P:fatty acid beta-oxidation"/>
    <property type="evidence" value="ECO:0007669"/>
    <property type="project" value="UniProtKB-UniPathway"/>
</dbReference>
<dbReference type="Pfam" id="PF00378">
    <property type="entry name" value="ECH_1"/>
    <property type="match status" value="1"/>
</dbReference>
<comment type="similarity">
    <text evidence="3">Belongs to the thiolase-like superfamily. Thiolase family.</text>
</comment>
<keyword evidence="8" id="KW-0520">NAD</keyword>
<evidence type="ECO:0000256" key="13">
    <source>
        <dbReference type="ARBA" id="ARBA00023268"/>
    </source>
</evidence>
<comment type="subcellular location">
    <subcellularLocation>
        <location evidence="1">Peroxisome</location>
    </subcellularLocation>
</comment>
<dbReference type="InterPro" id="IPR036291">
    <property type="entry name" value="NAD(P)-bd_dom_sf"/>
</dbReference>
<proteinExistence type="inferred from homology"/>
<keyword evidence="20" id="KW-1185">Reference proteome</keyword>
<evidence type="ECO:0000259" key="15">
    <source>
        <dbReference type="Pfam" id="PF00108"/>
    </source>
</evidence>